<dbReference type="CDD" id="cd06581">
    <property type="entry name" value="TM_PBP1_LivM_like"/>
    <property type="match status" value="1"/>
</dbReference>
<evidence type="ECO:0000256" key="5">
    <source>
        <dbReference type="ARBA" id="ARBA00023136"/>
    </source>
</evidence>
<keyword evidence="3" id="KW-0812">Transmembrane</keyword>
<reference evidence="6 7" key="1">
    <citation type="submission" date="2017-05" db="EMBL/GenBank/DDBJ databases">
        <title>Full genome sequence of Pseudorhodoplanes sinuspersici.</title>
        <authorList>
            <person name="Dastgheib S.M.M."/>
            <person name="Shavandi M."/>
            <person name="Tirandaz H."/>
        </authorList>
    </citation>
    <scope>NUCLEOTIDE SEQUENCE [LARGE SCALE GENOMIC DNA]</scope>
    <source>
        <strain evidence="6 7">RIPI110</strain>
    </source>
</reference>
<keyword evidence="7" id="KW-1185">Reference proteome</keyword>
<dbReference type="PANTHER" id="PTHR30482">
    <property type="entry name" value="HIGH-AFFINITY BRANCHED-CHAIN AMINO ACID TRANSPORT SYSTEM PERMEASE"/>
    <property type="match status" value="1"/>
</dbReference>
<dbReference type="KEGG" id="psin:CAK95_16110"/>
<protein>
    <submittedName>
        <fullName evidence="6">Branched-chain amino acid ABC transporter permease</fullName>
    </submittedName>
</protein>
<organism evidence="6 7">
    <name type="scientific">Pseudorhodoplanes sinuspersici</name>
    <dbReference type="NCBI Taxonomy" id="1235591"/>
    <lineage>
        <taxon>Bacteria</taxon>
        <taxon>Pseudomonadati</taxon>
        <taxon>Pseudomonadota</taxon>
        <taxon>Alphaproteobacteria</taxon>
        <taxon>Hyphomicrobiales</taxon>
        <taxon>Pseudorhodoplanes</taxon>
    </lineage>
</organism>
<comment type="subcellular location">
    <subcellularLocation>
        <location evidence="1">Cell membrane</location>
        <topology evidence="1">Multi-pass membrane protein</topology>
    </subcellularLocation>
</comment>
<evidence type="ECO:0000313" key="6">
    <source>
        <dbReference type="EMBL" id="ARQ00435.1"/>
    </source>
</evidence>
<evidence type="ECO:0000313" key="7">
    <source>
        <dbReference type="Proteomes" id="UP000194137"/>
    </source>
</evidence>
<dbReference type="PANTHER" id="PTHR30482:SF20">
    <property type="entry name" value="HIGH-AFFINITY BRANCHED-CHAIN AMINO ACID TRANSPORT SYSTEM PERMEASE PROTEIN LIVM"/>
    <property type="match status" value="1"/>
</dbReference>
<evidence type="ECO:0000256" key="4">
    <source>
        <dbReference type="ARBA" id="ARBA00022989"/>
    </source>
</evidence>
<sequence>MRTWQFFLISLAIALAGFFAARLYQNDYLFFAGYVVLQFIVMATAWNILGGYCGYVNFGSAAFFAMGAYTTVVMTKLPAFANRHLPEGLAEIVTAITPPSMPVLIILGGVVAGLVGLGTGYLTLRLRGVFFAIATLALAVVLQTLIVNWDFVGGSRGAYVIRPATTAWLNINYIEYLFLVMLILVVVALTTARAIERSRLGYGFATIRDDEMAAEACGVPTLRLKLVATTLSGAFMGMAGAPFPYYIGYLEPSSAFGLAYAVNAIAMPMIGGTTSWVGPLVGAVLLGTLQQLATVTISSAVSLLIVGLLLVFFVIIAPNGLIGLFNDFFRRKKPEADEARGAVVKPS</sequence>
<evidence type="ECO:0000256" key="2">
    <source>
        <dbReference type="ARBA" id="ARBA00022475"/>
    </source>
</evidence>
<dbReference type="GO" id="GO:0015658">
    <property type="term" value="F:branched-chain amino acid transmembrane transporter activity"/>
    <property type="evidence" value="ECO:0007669"/>
    <property type="project" value="InterPro"/>
</dbReference>
<keyword evidence="4" id="KW-1133">Transmembrane helix</keyword>
<gene>
    <name evidence="6" type="ORF">CAK95_16110</name>
</gene>
<dbReference type="InterPro" id="IPR043428">
    <property type="entry name" value="LivM-like"/>
</dbReference>
<evidence type="ECO:0000256" key="3">
    <source>
        <dbReference type="ARBA" id="ARBA00022692"/>
    </source>
</evidence>
<dbReference type="Pfam" id="PF02653">
    <property type="entry name" value="BPD_transp_2"/>
    <property type="match status" value="1"/>
</dbReference>
<dbReference type="InterPro" id="IPR001851">
    <property type="entry name" value="ABC_transp_permease"/>
</dbReference>
<dbReference type="OrthoDB" id="9804361at2"/>
<accession>A0A1W6ZUJ3</accession>
<dbReference type="STRING" id="1235591.CAK95_16110"/>
<keyword evidence="5" id="KW-0472">Membrane</keyword>
<dbReference type="AlphaFoldDB" id="A0A1W6ZUJ3"/>
<evidence type="ECO:0000256" key="1">
    <source>
        <dbReference type="ARBA" id="ARBA00004651"/>
    </source>
</evidence>
<keyword evidence="2" id="KW-1003">Cell membrane</keyword>
<name>A0A1W6ZUJ3_9HYPH</name>
<dbReference type="EMBL" id="CP021112">
    <property type="protein sequence ID" value="ARQ00435.1"/>
    <property type="molecule type" value="Genomic_DNA"/>
</dbReference>
<dbReference type="RefSeq" id="WP_086088830.1">
    <property type="nucleotide sequence ID" value="NZ_CP021112.1"/>
</dbReference>
<dbReference type="Proteomes" id="UP000194137">
    <property type="component" value="Chromosome"/>
</dbReference>
<proteinExistence type="predicted"/>
<dbReference type="GO" id="GO:0005886">
    <property type="term" value="C:plasma membrane"/>
    <property type="evidence" value="ECO:0007669"/>
    <property type="project" value="UniProtKB-SubCell"/>
</dbReference>